<dbReference type="Pfam" id="PF07508">
    <property type="entry name" value="Recombinase"/>
    <property type="match status" value="1"/>
</dbReference>
<organism evidence="4 5">
    <name type="scientific">Streptomyces phaeolivaceus</name>
    <dbReference type="NCBI Taxonomy" id="2653200"/>
    <lineage>
        <taxon>Bacteria</taxon>
        <taxon>Bacillati</taxon>
        <taxon>Actinomycetota</taxon>
        <taxon>Actinomycetes</taxon>
        <taxon>Kitasatosporales</taxon>
        <taxon>Streptomycetaceae</taxon>
        <taxon>Streptomyces</taxon>
    </lineage>
</organism>
<dbReference type="GO" id="GO:0003677">
    <property type="term" value="F:DNA binding"/>
    <property type="evidence" value="ECO:0007669"/>
    <property type="project" value="InterPro"/>
</dbReference>
<dbReference type="SUPFAM" id="SSF53041">
    <property type="entry name" value="Resolvase-like"/>
    <property type="match status" value="1"/>
</dbReference>
<feature type="domain" description="Recombinase" evidence="3">
    <location>
        <begin position="178"/>
        <end position="319"/>
    </location>
</feature>
<dbReference type="RefSeq" id="WP_152170849.1">
    <property type="nucleotide sequence ID" value="NZ_CP045096.1"/>
</dbReference>
<sequence length="698" mass="76495">MNDQLFGPAAKVTAAHLARDAYLSIRQSSLKQVLNNTESTVRQYGLKERAITLGWPADRVHVIDTDQGQSGATAADREGFQRLVTEVGMGHAGIVLGLEVSRLARNSADWHRLLEICAMSGTLILDEDGLYNPCDFNDRLLLGLKGTMSEAELHLLKARLRGGQLSKARRGELVQPLPIGLVYDGAGKVVLDPDTAIQQAIRTVFTLFDTTGSATGVVKAFNHVRLTLPRRIQSGPDKGKVVWGPIAHSRVLQILHNPRYAGAFVYGRHQHKPTASGKSAPALQPREQWIALFPNAHAGYISFDKYEANEAKLTSNAVAYGKDRRHGPTREGPALLQGMTLCGICGRRMTVRYHHRKHGLEPEYVCQAKGIEYGNPICQRVHGAVVDNAVGRLLIEALTPHALTAALAVADELAARADEAETLRAAGVERAEYQVDLARRRYLAVDPDNRLVAGSLEADWNTALRELTQVRETYESARNDGGGVLDDAQRARITALAGDFPTFWNDPDTPMRERKRLVRLLVADVTLVRADQITVHVRLTGGQEHTLTIPVPLASWQIRQTPPEVVAAIDELLDDHTDGQIAAILTERGHVSGTGHALRPTIVRHIRNRYGLRSHPQRLADQRMLSLREIARRLGIGLNTVQIWRNNGLLTGRVANDKGEYFYFPPPPDLARPRIGRPPGSRPAPAGTPTGSAQGGAV</sequence>
<protein>
    <submittedName>
        <fullName evidence="4">Recombinase family protein</fullName>
    </submittedName>
</protein>
<proteinExistence type="predicted"/>
<dbReference type="InterPro" id="IPR006119">
    <property type="entry name" value="Resolv_N"/>
</dbReference>
<dbReference type="InterPro" id="IPR011109">
    <property type="entry name" value="DNA_bind_recombinase_dom"/>
</dbReference>
<dbReference type="GO" id="GO:0000150">
    <property type="term" value="F:DNA strand exchange activity"/>
    <property type="evidence" value="ECO:0007669"/>
    <property type="project" value="InterPro"/>
</dbReference>
<dbReference type="InterPro" id="IPR025827">
    <property type="entry name" value="Zn_ribbon_recom_dom"/>
</dbReference>
<dbReference type="InterPro" id="IPR050639">
    <property type="entry name" value="SSR_resolvase"/>
</dbReference>
<dbReference type="InterPro" id="IPR036162">
    <property type="entry name" value="Resolvase-like_N_sf"/>
</dbReference>
<dbReference type="Pfam" id="PF13408">
    <property type="entry name" value="Zn_ribbon_recom"/>
    <property type="match status" value="1"/>
</dbReference>
<evidence type="ECO:0000313" key="5">
    <source>
        <dbReference type="Proteomes" id="UP000327294"/>
    </source>
</evidence>
<keyword evidence="5" id="KW-1185">Reference proteome</keyword>
<dbReference type="Proteomes" id="UP000327294">
    <property type="component" value="Chromosome"/>
</dbReference>
<name>A0A5P8K7X3_9ACTN</name>
<reference evidence="4 5" key="1">
    <citation type="submission" date="2019-10" db="EMBL/GenBank/DDBJ databases">
        <title>Streptomyces sp. strain GY16 isolated from leaves of Broussonetia papyrifera.</title>
        <authorList>
            <person name="Mo P."/>
        </authorList>
    </citation>
    <scope>NUCLEOTIDE SEQUENCE [LARGE SCALE GENOMIC DNA]</scope>
    <source>
        <strain evidence="4 5">GY16</strain>
    </source>
</reference>
<dbReference type="PROSITE" id="PS51737">
    <property type="entry name" value="RECOMBINASE_DNA_BIND"/>
    <property type="match status" value="1"/>
</dbReference>
<feature type="region of interest" description="Disordered" evidence="1">
    <location>
        <begin position="666"/>
        <end position="698"/>
    </location>
</feature>
<dbReference type="AlphaFoldDB" id="A0A5P8K7X3"/>
<evidence type="ECO:0000259" key="3">
    <source>
        <dbReference type="PROSITE" id="PS51737"/>
    </source>
</evidence>
<gene>
    <name evidence="4" type="ORF">F9278_28395</name>
</gene>
<dbReference type="PROSITE" id="PS51736">
    <property type="entry name" value="RECOMBINASES_3"/>
    <property type="match status" value="1"/>
</dbReference>
<dbReference type="InterPro" id="IPR038109">
    <property type="entry name" value="DNA_bind_recomb_sf"/>
</dbReference>
<feature type="domain" description="Resolvase/invertase-type recombinase catalytic" evidence="2">
    <location>
        <begin position="20"/>
        <end position="171"/>
    </location>
</feature>
<dbReference type="PANTHER" id="PTHR30461">
    <property type="entry name" value="DNA-INVERTASE FROM LAMBDOID PROPHAGE"/>
    <property type="match status" value="1"/>
</dbReference>
<feature type="compositionally biased region" description="Low complexity" evidence="1">
    <location>
        <begin position="677"/>
        <end position="691"/>
    </location>
</feature>
<evidence type="ECO:0000313" key="4">
    <source>
        <dbReference type="EMBL" id="QFQ99423.1"/>
    </source>
</evidence>
<dbReference type="Pfam" id="PF00239">
    <property type="entry name" value="Resolvase"/>
    <property type="match status" value="1"/>
</dbReference>
<dbReference type="Gene3D" id="3.40.50.1390">
    <property type="entry name" value="Resolvase, N-terminal catalytic domain"/>
    <property type="match status" value="1"/>
</dbReference>
<dbReference type="EMBL" id="CP045096">
    <property type="protein sequence ID" value="QFQ99423.1"/>
    <property type="molecule type" value="Genomic_DNA"/>
</dbReference>
<accession>A0A5P8K7X3</accession>
<evidence type="ECO:0000259" key="2">
    <source>
        <dbReference type="PROSITE" id="PS51736"/>
    </source>
</evidence>
<dbReference type="PANTHER" id="PTHR30461:SF23">
    <property type="entry name" value="DNA RECOMBINASE-RELATED"/>
    <property type="match status" value="1"/>
</dbReference>
<dbReference type="CDD" id="cd00338">
    <property type="entry name" value="Ser_Recombinase"/>
    <property type="match status" value="1"/>
</dbReference>
<evidence type="ECO:0000256" key="1">
    <source>
        <dbReference type="SAM" id="MobiDB-lite"/>
    </source>
</evidence>
<dbReference type="KEGG" id="sphv:F9278_28395"/>
<dbReference type="Gene3D" id="3.90.1750.20">
    <property type="entry name" value="Putative Large Serine Recombinase, Chain B, Domain 2"/>
    <property type="match status" value="1"/>
</dbReference>
<dbReference type="SMART" id="SM00857">
    <property type="entry name" value="Resolvase"/>
    <property type="match status" value="1"/>
</dbReference>